<evidence type="ECO:0000313" key="3">
    <source>
        <dbReference type="Proteomes" id="UP000708208"/>
    </source>
</evidence>
<gene>
    <name evidence="2" type="ORF">AFUS01_LOCUS18890</name>
</gene>
<keyword evidence="3" id="KW-1185">Reference proteome</keyword>
<dbReference type="EMBL" id="CAJVCH010191002">
    <property type="protein sequence ID" value="CAG7730230.1"/>
    <property type="molecule type" value="Genomic_DNA"/>
</dbReference>
<reference evidence="2" key="1">
    <citation type="submission" date="2021-06" db="EMBL/GenBank/DDBJ databases">
        <authorList>
            <person name="Hodson N. C."/>
            <person name="Mongue J. A."/>
            <person name="Jaron S. K."/>
        </authorList>
    </citation>
    <scope>NUCLEOTIDE SEQUENCE</scope>
</reference>
<evidence type="ECO:0000256" key="1">
    <source>
        <dbReference type="SAM" id="SignalP"/>
    </source>
</evidence>
<protein>
    <submittedName>
        <fullName evidence="2">Uncharacterized protein</fullName>
    </submittedName>
</protein>
<comment type="caution">
    <text evidence="2">The sequence shown here is derived from an EMBL/GenBank/DDBJ whole genome shotgun (WGS) entry which is preliminary data.</text>
</comment>
<evidence type="ECO:0000313" key="2">
    <source>
        <dbReference type="EMBL" id="CAG7730230.1"/>
    </source>
</evidence>
<organism evidence="2 3">
    <name type="scientific">Allacma fusca</name>
    <dbReference type="NCBI Taxonomy" id="39272"/>
    <lineage>
        <taxon>Eukaryota</taxon>
        <taxon>Metazoa</taxon>
        <taxon>Ecdysozoa</taxon>
        <taxon>Arthropoda</taxon>
        <taxon>Hexapoda</taxon>
        <taxon>Collembola</taxon>
        <taxon>Symphypleona</taxon>
        <taxon>Sminthuridae</taxon>
        <taxon>Allacma</taxon>
    </lineage>
</organism>
<sequence length="135" mass="15323">SNGCVFTPVGLLTLLLYLVVLSHTANISKKQVTPENRELNFFLRIQKLNLSWEEILGSYKNVSAEAKTQLCKGKCKTAMALWVLQHLKPCELIEKVSLSRVIKTDPVGFFVMQLLTITLVSIKYNENGDERHLNF</sequence>
<keyword evidence="1" id="KW-0732">Signal</keyword>
<feature type="non-terminal residue" evidence="2">
    <location>
        <position position="1"/>
    </location>
</feature>
<feature type="chain" id="PRO_5035159028" evidence="1">
    <location>
        <begin position="25"/>
        <end position="135"/>
    </location>
</feature>
<dbReference type="AlphaFoldDB" id="A0A8J2K048"/>
<proteinExistence type="predicted"/>
<accession>A0A8J2K048</accession>
<name>A0A8J2K048_9HEXA</name>
<feature type="signal peptide" evidence="1">
    <location>
        <begin position="1"/>
        <end position="24"/>
    </location>
</feature>
<dbReference type="Proteomes" id="UP000708208">
    <property type="component" value="Unassembled WGS sequence"/>
</dbReference>